<feature type="transmembrane region" description="Helical" evidence="1">
    <location>
        <begin position="67"/>
        <end position="84"/>
    </location>
</feature>
<keyword evidence="3" id="KW-1185">Reference proteome</keyword>
<dbReference type="EMBL" id="AOIU01000045">
    <property type="protein sequence ID" value="ELZ20583.1"/>
    <property type="molecule type" value="Genomic_DNA"/>
</dbReference>
<proteinExistence type="predicted"/>
<gene>
    <name evidence="2" type="ORF">C475_20008</name>
</gene>
<name>M0CD86_9EURY</name>
<dbReference type="STRING" id="797114.C475_20008"/>
<dbReference type="eggNOG" id="arCOG04643">
    <property type="taxonomic scope" value="Archaea"/>
</dbReference>
<dbReference type="Pfam" id="PF24396">
    <property type="entry name" value="DUF7541"/>
    <property type="match status" value="1"/>
</dbReference>
<dbReference type="AlphaFoldDB" id="M0CD86"/>
<keyword evidence="1" id="KW-1133">Transmembrane helix</keyword>
<sequence length="135" mass="13264">MEEQPGLSDQYRTASPWPLLVAVGFALAEIGVFLGVFPLAVGGVLLLGGSVAGILGESGYASRPWRALALLGAGFAALGGLLVATQVPGSSVGLLEIVTDPNGVVGRGLAVAVAGVMLVAAAVASQAAGRTQQGI</sequence>
<comment type="caution">
    <text evidence="2">The sequence shown here is derived from an EMBL/GenBank/DDBJ whole genome shotgun (WGS) entry which is preliminary data.</text>
</comment>
<keyword evidence="1" id="KW-0472">Membrane</keyword>
<protein>
    <submittedName>
        <fullName evidence="2">Cox cluster protein</fullName>
    </submittedName>
</protein>
<feature type="transmembrane region" description="Helical" evidence="1">
    <location>
        <begin position="104"/>
        <end position="124"/>
    </location>
</feature>
<evidence type="ECO:0000256" key="1">
    <source>
        <dbReference type="SAM" id="Phobius"/>
    </source>
</evidence>
<reference evidence="2 3" key="1">
    <citation type="journal article" date="2014" name="PLoS Genet.">
        <title>Phylogenetically driven sequencing of extremely halophilic archaea reveals strategies for static and dynamic osmo-response.</title>
        <authorList>
            <person name="Becker E.A."/>
            <person name="Seitzer P.M."/>
            <person name="Tritt A."/>
            <person name="Larsen D."/>
            <person name="Krusor M."/>
            <person name="Yao A.I."/>
            <person name="Wu D."/>
            <person name="Madern D."/>
            <person name="Eisen J.A."/>
            <person name="Darling A.E."/>
            <person name="Facciotti M.T."/>
        </authorList>
    </citation>
    <scope>NUCLEOTIDE SEQUENCE [LARGE SCALE GENOMIC DNA]</scope>
    <source>
        <strain evidence="2 3">2-9-1</strain>
    </source>
</reference>
<evidence type="ECO:0000313" key="3">
    <source>
        <dbReference type="Proteomes" id="UP000011626"/>
    </source>
</evidence>
<organism evidence="2 3">
    <name type="scientific">Halosimplex carlsbadense 2-9-1</name>
    <dbReference type="NCBI Taxonomy" id="797114"/>
    <lineage>
        <taxon>Archaea</taxon>
        <taxon>Methanobacteriati</taxon>
        <taxon>Methanobacteriota</taxon>
        <taxon>Stenosarchaea group</taxon>
        <taxon>Halobacteria</taxon>
        <taxon>Halobacteriales</taxon>
        <taxon>Haloarculaceae</taxon>
        <taxon>Halosimplex</taxon>
    </lineage>
</organism>
<evidence type="ECO:0000313" key="2">
    <source>
        <dbReference type="EMBL" id="ELZ20583.1"/>
    </source>
</evidence>
<dbReference type="RefSeq" id="WP_006885665.1">
    <property type="nucleotide sequence ID" value="NZ_AOIU01000045.1"/>
</dbReference>
<dbReference type="InterPro" id="IPR055963">
    <property type="entry name" value="DUF7541"/>
</dbReference>
<dbReference type="OrthoDB" id="206484at2157"/>
<dbReference type="PATRIC" id="fig|797114.5.peg.4029"/>
<dbReference type="Proteomes" id="UP000011626">
    <property type="component" value="Unassembled WGS sequence"/>
</dbReference>
<keyword evidence="1" id="KW-0812">Transmembrane</keyword>
<feature type="transmembrane region" description="Helical" evidence="1">
    <location>
        <begin position="20"/>
        <end position="47"/>
    </location>
</feature>
<accession>M0CD86</accession>